<dbReference type="Pfam" id="PF04082">
    <property type="entry name" value="Fungal_trans"/>
    <property type="match status" value="1"/>
</dbReference>
<name>A0A0D2BPI7_9EURO</name>
<dbReference type="PROSITE" id="PS00463">
    <property type="entry name" value="ZN2_CY6_FUNGAL_1"/>
    <property type="match status" value="1"/>
</dbReference>
<dbReference type="GeneID" id="27335259"/>
<sequence length="738" mass="82825">MPQSDQQKSRKRSSATAALTSDSQADIEETRTRKKRNRYTPHACNRCKAAKVRCDGRLPCSYCSTRDAETCNYSAVALPTFQTEVDTVNNESHIEQKISEVLARQNEKLDLLIKRTEMFDPVHGFSLGGQAHCGSRLLPSKRSLPLFQSATSAFCCINIIGGPINTHHSNSHDNAAYLSSVPLVPRSSFSIIRGRIVEGETSDLDSRDDASDAPNPLLQADDHIHYSNFASFHPLDELEDSQMSQMLNEFEAMIACTYPIHDIADLKQKMGNYLRSRQSSPTKGLADADVTMLEENDITMLKLVMAICLLGQGHEHKDLASRLFQSTQADVQAKVWDAMVDLKDLGLLILVVFYHLHRGSWRLGWRFLGNISRVVYELGLNREIVLARLFPEWENRRRALNTVWTVYVLEQHLTYALGHPNVMQGLHIESSFPRPINAPFLSAMIEYSQIGREACSALLNDTAVVGGNCNIWQSSYTSFQYRIERWALETMTKIQDPLAYNTTDPSRRYMATLIRLRANLIRILVARVFICTELRMSAPSEIWSRSVHTAADTVQVLSGLDRSSKEYRFHRPQLNHFLISALDLLLFVCSSAHSDYEKSPEISISSDTSTTARQAAMVALNVLRDLAEVCDHSKSLWEKTKAIASRINLTSWLFEHGSIIRNGQQHLQTEPQSAPGGLRDDSLFTSELEDPSRQNTVDQPSSAVDDFTSILNDLTSEAAFDSLQTSFNIPGDFWAGSG</sequence>
<dbReference type="OrthoDB" id="39175at2759"/>
<organism evidence="8 9">
    <name type="scientific">Exophiala spinifera</name>
    <dbReference type="NCBI Taxonomy" id="91928"/>
    <lineage>
        <taxon>Eukaryota</taxon>
        <taxon>Fungi</taxon>
        <taxon>Dikarya</taxon>
        <taxon>Ascomycota</taxon>
        <taxon>Pezizomycotina</taxon>
        <taxon>Eurotiomycetes</taxon>
        <taxon>Chaetothyriomycetidae</taxon>
        <taxon>Chaetothyriales</taxon>
        <taxon>Herpotrichiellaceae</taxon>
        <taxon>Exophiala</taxon>
    </lineage>
</organism>
<dbReference type="InterPro" id="IPR036864">
    <property type="entry name" value="Zn2-C6_fun-type_DNA-bd_sf"/>
</dbReference>
<keyword evidence="5" id="KW-0539">Nucleus</keyword>
<reference evidence="8 9" key="1">
    <citation type="submission" date="2015-01" db="EMBL/GenBank/DDBJ databases">
        <title>The Genome Sequence of Exophiala spinifera CBS89968.</title>
        <authorList>
            <consortium name="The Broad Institute Genomics Platform"/>
            <person name="Cuomo C."/>
            <person name="de Hoog S."/>
            <person name="Gorbushina A."/>
            <person name="Stielow B."/>
            <person name="Teixiera M."/>
            <person name="Abouelleil A."/>
            <person name="Chapman S.B."/>
            <person name="Priest M."/>
            <person name="Young S.K."/>
            <person name="Wortman J."/>
            <person name="Nusbaum C."/>
            <person name="Birren B."/>
        </authorList>
    </citation>
    <scope>NUCLEOTIDE SEQUENCE [LARGE SCALE GENOMIC DNA]</scope>
    <source>
        <strain evidence="8 9">CBS 89968</strain>
    </source>
</reference>
<evidence type="ECO:0000256" key="5">
    <source>
        <dbReference type="ARBA" id="ARBA00023242"/>
    </source>
</evidence>
<dbReference type="Pfam" id="PF00172">
    <property type="entry name" value="Zn_clus"/>
    <property type="match status" value="1"/>
</dbReference>
<dbReference type="GO" id="GO:0000981">
    <property type="term" value="F:DNA-binding transcription factor activity, RNA polymerase II-specific"/>
    <property type="evidence" value="ECO:0007669"/>
    <property type="project" value="InterPro"/>
</dbReference>
<evidence type="ECO:0000313" key="8">
    <source>
        <dbReference type="EMBL" id="KIW12989.1"/>
    </source>
</evidence>
<dbReference type="RefSeq" id="XP_016233205.1">
    <property type="nucleotide sequence ID" value="XM_016382502.1"/>
</dbReference>
<dbReference type="HOGENOM" id="CLU_008828_1_0_1"/>
<dbReference type="InterPro" id="IPR007219">
    <property type="entry name" value="XnlR_reg_dom"/>
</dbReference>
<dbReference type="PANTHER" id="PTHR46910:SF13">
    <property type="entry name" value="SPECIFIC TRANSCRIPTION FACTOR, PUTATIVE (AFU_ORTHOLOGUE AFUA_4G06190)-RELATED"/>
    <property type="match status" value="1"/>
</dbReference>
<dbReference type="GO" id="GO:0008270">
    <property type="term" value="F:zinc ion binding"/>
    <property type="evidence" value="ECO:0007669"/>
    <property type="project" value="InterPro"/>
</dbReference>
<evidence type="ECO:0000256" key="6">
    <source>
        <dbReference type="SAM" id="MobiDB-lite"/>
    </source>
</evidence>
<accession>A0A0D2BPI7</accession>
<dbReference type="InterPro" id="IPR050987">
    <property type="entry name" value="AtrR-like"/>
</dbReference>
<dbReference type="PROSITE" id="PS50048">
    <property type="entry name" value="ZN2_CY6_FUNGAL_2"/>
    <property type="match status" value="1"/>
</dbReference>
<dbReference type="VEuPathDB" id="FungiDB:PV08_08176"/>
<feature type="domain" description="Zn(2)-C6 fungal-type" evidence="7">
    <location>
        <begin position="43"/>
        <end position="73"/>
    </location>
</feature>
<dbReference type="EMBL" id="KN847497">
    <property type="protein sequence ID" value="KIW12989.1"/>
    <property type="molecule type" value="Genomic_DNA"/>
</dbReference>
<evidence type="ECO:0000256" key="3">
    <source>
        <dbReference type="ARBA" id="ARBA00023125"/>
    </source>
</evidence>
<dbReference type="Gene3D" id="4.10.240.10">
    <property type="entry name" value="Zn(2)-C6 fungal-type DNA-binding domain"/>
    <property type="match status" value="1"/>
</dbReference>
<keyword evidence="2" id="KW-0805">Transcription regulation</keyword>
<proteinExistence type="predicted"/>
<gene>
    <name evidence="8" type="ORF">PV08_08176</name>
</gene>
<evidence type="ECO:0000256" key="1">
    <source>
        <dbReference type="ARBA" id="ARBA00022723"/>
    </source>
</evidence>
<dbReference type="GO" id="GO:0006351">
    <property type="term" value="P:DNA-templated transcription"/>
    <property type="evidence" value="ECO:0007669"/>
    <property type="project" value="InterPro"/>
</dbReference>
<evidence type="ECO:0000256" key="4">
    <source>
        <dbReference type="ARBA" id="ARBA00023163"/>
    </source>
</evidence>
<dbReference type="Proteomes" id="UP000053328">
    <property type="component" value="Unassembled WGS sequence"/>
</dbReference>
<dbReference type="SMART" id="SM00066">
    <property type="entry name" value="GAL4"/>
    <property type="match status" value="1"/>
</dbReference>
<dbReference type="PANTHER" id="PTHR46910">
    <property type="entry name" value="TRANSCRIPTION FACTOR PDR1"/>
    <property type="match status" value="1"/>
</dbReference>
<feature type="compositionally biased region" description="Polar residues" evidence="6">
    <location>
        <begin position="15"/>
        <end position="24"/>
    </location>
</feature>
<evidence type="ECO:0000259" key="7">
    <source>
        <dbReference type="PROSITE" id="PS50048"/>
    </source>
</evidence>
<keyword evidence="4" id="KW-0804">Transcription</keyword>
<dbReference type="STRING" id="91928.A0A0D2BPI7"/>
<keyword evidence="1" id="KW-0479">Metal-binding</keyword>
<feature type="region of interest" description="Disordered" evidence="6">
    <location>
        <begin position="1"/>
        <end position="35"/>
    </location>
</feature>
<dbReference type="AlphaFoldDB" id="A0A0D2BPI7"/>
<keyword evidence="9" id="KW-1185">Reference proteome</keyword>
<evidence type="ECO:0000256" key="2">
    <source>
        <dbReference type="ARBA" id="ARBA00023015"/>
    </source>
</evidence>
<protein>
    <recommendedName>
        <fullName evidence="7">Zn(2)-C6 fungal-type domain-containing protein</fullName>
    </recommendedName>
</protein>
<dbReference type="CDD" id="cd00067">
    <property type="entry name" value="GAL4"/>
    <property type="match status" value="1"/>
</dbReference>
<dbReference type="SMART" id="SM00906">
    <property type="entry name" value="Fungal_trans"/>
    <property type="match status" value="1"/>
</dbReference>
<dbReference type="CDD" id="cd12148">
    <property type="entry name" value="fungal_TF_MHR"/>
    <property type="match status" value="1"/>
</dbReference>
<dbReference type="InterPro" id="IPR001138">
    <property type="entry name" value="Zn2Cys6_DnaBD"/>
</dbReference>
<keyword evidence="3" id="KW-0238">DNA-binding</keyword>
<dbReference type="GO" id="GO:0003677">
    <property type="term" value="F:DNA binding"/>
    <property type="evidence" value="ECO:0007669"/>
    <property type="project" value="UniProtKB-KW"/>
</dbReference>
<evidence type="ECO:0000313" key="9">
    <source>
        <dbReference type="Proteomes" id="UP000053328"/>
    </source>
</evidence>
<dbReference type="SUPFAM" id="SSF57701">
    <property type="entry name" value="Zn2/Cys6 DNA-binding domain"/>
    <property type="match status" value="1"/>
</dbReference>